<evidence type="ECO:0000256" key="2">
    <source>
        <dbReference type="ARBA" id="ARBA00007441"/>
    </source>
</evidence>
<dbReference type="CDD" id="cd00609">
    <property type="entry name" value="AAT_like"/>
    <property type="match status" value="1"/>
</dbReference>
<dbReference type="GO" id="GO:0030170">
    <property type="term" value="F:pyridoxal phosphate binding"/>
    <property type="evidence" value="ECO:0007669"/>
    <property type="project" value="InterPro"/>
</dbReference>
<dbReference type="Gene3D" id="3.40.640.10">
    <property type="entry name" value="Type I PLP-dependent aspartate aminotransferase-like (Major domain)"/>
    <property type="match status" value="1"/>
</dbReference>
<organism evidence="8 9">
    <name type="scientific">Acrasis kona</name>
    <dbReference type="NCBI Taxonomy" id="1008807"/>
    <lineage>
        <taxon>Eukaryota</taxon>
        <taxon>Discoba</taxon>
        <taxon>Heterolobosea</taxon>
        <taxon>Tetramitia</taxon>
        <taxon>Eutetramitia</taxon>
        <taxon>Acrasidae</taxon>
        <taxon>Acrasis</taxon>
    </lineage>
</organism>
<accession>A0AAW2ZEQ8</accession>
<dbReference type="AlphaFoldDB" id="A0AAW2ZEQ8"/>
<evidence type="ECO:0000256" key="1">
    <source>
        <dbReference type="ARBA" id="ARBA00001933"/>
    </source>
</evidence>
<evidence type="ECO:0000256" key="4">
    <source>
        <dbReference type="ARBA" id="ARBA00022576"/>
    </source>
</evidence>
<dbReference type="PANTHER" id="PTHR42790">
    <property type="entry name" value="AMINOTRANSFERASE"/>
    <property type="match status" value="1"/>
</dbReference>
<dbReference type="InterPro" id="IPR015424">
    <property type="entry name" value="PyrdxlP-dep_Trfase"/>
</dbReference>
<comment type="caution">
    <text evidence="8">The sequence shown here is derived from an EMBL/GenBank/DDBJ whole genome shotgun (WGS) entry which is preliminary data.</text>
</comment>
<dbReference type="InterPro" id="IPR004839">
    <property type="entry name" value="Aminotransferase_I/II_large"/>
</dbReference>
<keyword evidence="6" id="KW-0663">Pyridoxal phosphate</keyword>
<dbReference type="EMBL" id="JAOPGA020001346">
    <property type="protein sequence ID" value="KAL0487478.1"/>
    <property type="molecule type" value="Genomic_DNA"/>
</dbReference>
<evidence type="ECO:0000259" key="7">
    <source>
        <dbReference type="Pfam" id="PF00155"/>
    </source>
</evidence>
<comment type="cofactor">
    <cofactor evidence="1">
        <name>pyridoxal 5'-phosphate</name>
        <dbReference type="ChEBI" id="CHEBI:597326"/>
    </cofactor>
</comment>
<evidence type="ECO:0000313" key="9">
    <source>
        <dbReference type="Proteomes" id="UP001431209"/>
    </source>
</evidence>
<comment type="similarity">
    <text evidence="2">Belongs to the class-I pyridoxal-phosphate-dependent aminotransferase family.</text>
</comment>
<dbReference type="FunFam" id="3.40.640.10:FF:000053">
    <property type="entry name" value="Aminotransferase, class I"/>
    <property type="match status" value="1"/>
</dbReference>
<reference evidence="8 9" key="1">
    <citation type="submission" date="2024-03" db="EMBL/GenBank/DDBJ databases">
        <title>The Acrasis kona genome and developmental transcriptomes reveal deep origins of eukaryotic multicellular pathways.</title>
        <authorList>
            <person name="Sheikh S."/>
            <person name="Fu C.-J."/>
            <person name="Brown M.W."/>
            <person name="Baldauf S.L."/>
        </authorList>
    </citation>
    <scope>NUCLEOTIDE SEQUENCE [LARGE SCALE GENOMIC DNA]</scope>
    <source>
        <strain evidence="8 9">ATCC MYA-3509</strain>
    </source>
</reference>
<dbReference type="InterPro" id="IPR050859">
    <property type="entry name" value="Class-I_PLP-dep_aminotransf"/>
</dbReference>
<keyword evidence="5" id="KW-0808">Transferase</keyword>
<dbReference type="Pfam" id="PF00155">
    <property type="entry name" value="Aminotran_1_2"/>
    <property type="match status" value="1"/>
</dbReference>
<dbReference type="GO" id="GO:1901605">
    <property type="term" value="P:alpha-amino acid metabolic process"/>
    <property type="evidence" value="ECO:0007669"/>
    <property type="project" value="TreeGrafter"/>
</dbReference>
<feature type="domain" description="Aminotransferase class I/classII large" evidence="7">
    <location>
        <begin position="55"/>
        <end position="407"/>
    </location>
</feature>
<name>A0AAW2ZEQ8_9EUKA</name>
<dbReference type="GO" id="GO:0008483">
    <property type="term" value="F:transaminase activity"/>
    <property type="evidence" value="ECO:0007669"/>
    <property type="project" value="UniProtKB-KW"/>
</dbReference>
<dbReference type="SUPFAM" id="SSF53383">
    <property type="entry name" value="PLP-dependent transferases"/>
    <property type="match status" value="1"/>
</dbReference>
<evidence type="ECO:0000256" key="6">
    <source>
        <dbReference type="ARBA" id="ARBA00022898"/>
    </source>
</evidence>
<dbReference type="InterPro" id="IPR015421">
    <property type="entry name" value="PyrdxlP-dep_Trfase_major"/>
</dbReference>
<gene>
    <name evidence="8" type="ORF">AKO1_004143</name>
</gene>
<evidence type="ECO:0000256" key="5">
    <source>
        <dbReference type="ARBA" id="ARBA00022679"/>
    </source>
</evidence>
<dbReference type="Proteomes" id="UP001431209">
    <property type="component" value="Unassembled WGS sequence"/>
</dbReference>
<evidence type="ECO:0000256" key="3">
    <source>
        <dbReference type="ARBA" id="ARBA00011738"/>
    </source>
</evidence>
<evidence type="ECO:0000313" key="8">
    <source>
        <dbReference type="EMBL" id="KAL0487478.1"/>
    </source>
</evidence>
<sequence>MNYSPFLSRVSTLRMPSPIRYLIGAQSKSMYNLAGGLPNPTSFPIEKITLHMADKTEVQFEASDVQMALQYSNTEGIKPLIEWISEHQKLMHNISSDKWDFIVTTGSQDALSKAFEMLINPGDGDAVLVENPTYTGALAALTPLEPNILAVPIDSQGIIPSELELILQQHYAKPDAKPVKFLYTIPTGQNPSGATLTVERKKQIYKLAQKYDFLILEDDPYFYLNLDVNNKEYLTTFLSMDTDGRVLRFDSLSKVLSSGLRIGWVTGHQTLMDRIHLHMQSSSLHTSGLSQKVASKLLGKVWGQEGFNKHVDSVRKLYRDRRDEFIGYVDKHLSEHVTYTTPTAGMFLWLKFKHIPDAQRFIEERTREKRVLLVPGQAFDPLSRPSPYARACYSMESSENMESACIALKELCNEYKSIS</sequence>
<dbReference type="PANTHER" id="PTHR42790:SF19">
    <property type="entry name" value="KYNURENINE_ALPHA-AMINOADIPATE AMINOTRANSFERASE, MITOCHONDRIAL"/>
    <property type="match status" value="1"/>
</dbReference>
<protein>
    <submittedName>
        <fullName evidence="8">Kynurenine</fullName>
    </submittedName>
</protein>
<proteinExistence type="inferred from homology"/>
<keyword evidence="9" id="KW-1185">Reference proteome</keyword>
<keyword evidence="4" id="KW-0032">Aminotransferase</keyword>
<comment type="subunit">
    <text evidence="3">Homodimer.</text>
</comment>